<dbReference type="WBParaSite" id="PSAMB.scaffold15003size1713.g36331.t1">
    <property type="protein sequence ID" value="PSAMB.scaffold15003size1713.g36331.t1"/>
    <property type="gene ID" value="PSAMB.scaffold15003size1713.g36331"/>
</dbReference>
<dbReference type="Proteomes" id="UP000887566">
    <property type="component" value="Unplaced"/>
</dbReference>
<dbReference type="InterPro" id="IPR015212">
    <property type="entry name" value="RGS-like_dom"/>
</dbReference>
<dbReference type="InterPro" id="IPR044926">
    <property type="entry name" value="RGS_subdomain_2"/>
</dbReference>
<name>A0A914V3D3_9BILA</name>
<dbReference type="GO" id="GO:0007186">
    <property type="term" value="P:G protein-coupled receptor signaling pathway"/>
    <property type="evidence" value="ECO:0007669"/>
    <property type="project" value="TreeGrafter"/>
</dbReference>
<dbReference type="AlphaFoldDB" id="A0A914V3D3"/>
<dbReference type="PANTHER" id="PTHR45872:SF2">
    <property type="entry name" value="RHO GUANINE NUCLEOTIDE EXCHANGE FACTOR 2, ISOFORM D"/>
    <property type="match status" value="1"/>
</dbReference>
<keyword evidence="2" id="KW-0862">Zinc</keyword>
<dbReference type="InterPro" id="IPR046349">
    <property type="entry name" value="C1-like_sf"/>
</dbReference>
<evidence type="ECO:0000313" key="5">
    <source>
        <dbReference type="WBParaSite" id="PSAMB.scaffold15003size1713.g36331.t1"/>
    </source>
</evidence>
<keyword evidence="4" id="KW-1185">Reference proteome</keyword>
<dbReference type="Gene3D" id="3.30.60.20">
    <property type="match status" value="1"/>
</dbReference>
<evidence type="ECO:0000259" key="3">
    <source>
        <dbReference type="PROSITE" id="PS50081"/>
    </source>
</evidence>
<dbReference type="SMART" id="SM00109">
    <property type="entry name" value="C1"/>
    <property type="match status" value="1"/>
</dbReference>
<evidence type="ECO:0000256" key="2">
    <source>
        <dbReference type="ARBA" id="ARBA00022833"/>
    </source>
</evidence>
<feature type="domain" description="Phorbol-ester/DAG-type" evidence="3">
    <location>
        <begin position="203"/>
        <end position="253"/>
    </location>
</feature>
<evidence type="ECO:0000313" key="4">
    <source>
        <dbReference type="Proteomes" id="UP000887566"/>
    </source>
</evidence>
<accession>A0A914V3D3</accession>
<reference evidence="5" key="1">
    <citation type="submission" date="2022-11" db="UniProtKB">
        <authorList>
            <consortium name="WormBaseParasite"/>
        </authorList>
    </citation>
    <scope>IDENTIFICATION</scope>
</reference>
<dbReference type="SUPFAM" id="SSF48097">
    <property type="entry name" value="Regulator of G-protein signaling, RGS"/>
    <property type="match status" value="1"/>
</dbReference>
<dbReference type="Gene3D" id="1.10.167.10">
    <property type="entry name" value="Regulator of G-protein Signalling 4, domain 2"/>
    <property type="match status" value="1"/>
</dbReference>
<evidence type="ECO:0000256" key="1">
    <source>
        <dbReference type="ARBA" id="ARBA00022723"/>
    </source>
</evidence>
<dbReference type="Pfam" id="PF00130">
    <property type="entry name" value="C1_1"/>
    <property type="match status" value="1"/>
</dbReference>
<keyword evidence="1" id="KW-0479">Metal-binding</keyword>
<dbReference type="PROSITE" id="PS50081">
    <property type="entry name" value="ZF_DAG_PE_2"/>
    <property type="match status" value="1"/>
</dbReference>
<dbReference type="GO" id="GO:0001664">
    <property type="term" value="F:G protein-coupled receptor binding"/>
    <property type="evidence" value="ECO:0007669"/>
    <property type="project" value="TreeGrafter"/>
</dbReference>
<dbReference type="InterPro" id="IPR036305">
    <property type="entry name" value="RGS_sf"/>
</dbReference>
<organism evidence="4 5">
    <name type="scientific">Plectus sambesii</name>
    <dbReference type="NCBI Taxonomy" id="2011161"/>
    <lineage>
        <taxon>Eukaryota</taxon>
        <taxon>Metazoa</taxon>
        <taxon>Ecdysozoa</taxon>
        <taxon>Nematoda</taxon>
        <taxon>Chromadorea</taxon>
        <taxon>Plectida</taxon>
        <taxon>Plectina</taxon>
        <taxon>Plectoidea</taxon>
        <taxon>Plectidae</taxon>
        <taxon>Plectus</taxon>
    </lineage>
</organism>
<dbReference type="PANTHER" id="PTHR45872">
    <property type="entry name" value="RHO GUANINE NUCLEOTIDE EXCHANGE FACTOR 2, ISOFORM D"/>
    <property type="match status" value="1"/>
</dbReference>
<dbReference type="GO" id="GO:0046872">
    <property type="term" value="F:metal ion binding"/>
    <property type="evidence" value="ECO:0007669"/>
    <property type="project" value="UniProtKB-KW"/>
</dbReference>
<dbReference type="InterPro" id="IPR002219">
    <property type="entry name" value="PKC_DAG/PE"/>
</dbReference>
<dbReference type="GO" id="GO:0005085">
    <property type="term" value="F:guanyl-nucleotide exchange factor activity"/>
    <property type="evidence" value="ECO:0007669"/>
    <property type="project" value="InterPro"/>
</dbReference>
<dbReference type="GO" id="GO:0005737">
    <property type="term" value="C:cytoplasm"/>
    <property type="evidence" value="ECO:0007669"/>
    <property type="project" value="InterPro"/>
</dbReference>
<dbReference type="PROSITE" id="PS00479">
    <property type="entry name" value="ZF_DAG_PE_1"/>
    <property type="match status" value="1"/>
</dbReference>
<protein>
    <submittedName>
        <fullName evidence="5">Phorbol-ester/DAG-type domain-containing protein</fullName>
    </submittedName>
</protein>
<dbReference type="Pfam" id="PF09128">
    <property type="entry name" value="RGS-like"/>
    <property type="match status" value="1"/>
</dbReference>
<sequence length="265" mass="29534">LFYLITDIYQNSGGTTKELRKWAYEIFSTFLIPNAPLSVPNIDQPIVQAIDKVLSCPANSEQDDQLKRLFIAARQVSVDDANDHLTDFRQKRQIGLGTVFDRNMLAGVVVGDRAKELKVADTLLMPGFERLFAGAADFESLETRSQALACALGTVIKLGLCLRPSCNVHEKLLDKCPTFVTKDKSGKFKIKSMASKRSVQVKGHQFLLNNVNVTVYCYHCREAVWGINAQAYFCTNCDVVLHKQCTSALTDSCYPAQTQKAKQQT</sequence>
<dbReference type="SUPFAM" id="SSF57889">
    <property type="entry name" value="Cysteine-rich domain"/>
    <property type="match status" value="1"/>
</dbReference>
<proteinExistence type="predicted"/>